<dbReference type="GO" id="GO:0004017">
    <property type="term" value="F:AMP kinase activity"/>
    <property type="evidence" value="ECO:0007669"/>
    <property type="project" value="InterPro"/>
</dbReference>
<evidence type="ECO:0000256" key="3">
    <source>
        <dbReference type="ARBA" id="ARBA00022679"/>
    </source>
</evidence>
<dbReference type="Gene3D" id="3.40.50.300">
    <property type="entry name" value="P-loop containing nucleotide triphosphate hydrolases"/>
    <property type="match status" value="1"/>
</dbReference>
<dbReference type="Pfam" id="PF13238">
    <property type="entry name" value="AAA_18"/>
    <property type="match status" value="1"/>
</dbReference>
<keyword evidence="3" id="KW-0808">Transferase</keyword>
<gene>
    <name evidence="7" type="ORF">K7X08_025155</name>
</gene>
<evidence type="ECO:0000256" key="1">
    <source>
        <dbReference type="ARBA" id="ARBA00022517"/>
    </source>
</evidence>
<keyword evidence="5" id="KW-0418">Kinase</keyword>
<evidence type="ECO:0000256" key="5">
    <source>
        <dbReference type="ARBA" id="ARBA00022777"/>
    </source>
</evidence>
<evidence type="ECO:0000256" key="2">
    <source>
        <dbReference type="ARBA" id="ARBA00022552"/>
    </source>
</evidence>
<dbReference type="GO" id="GO:0005524">
    <property type="term" value="F:ATP binding"/>
    <property type="evidence" value="ECO:0007669"/>
    <property type="project" value="UniProtKB-KW"/>
</dbReference>
<dbReference type="AlphaFoldDB" id="A0A9Q1MD16"/>
<proteinExistence type="predicted"/>
<dbReference type="InterPro" id="IPR027417">
    <property type="entry name" value="P-loop_NTPase"/>
</dbReference>
<dbReference type="GO" id="GO:0006364">
    <property type="term" value="P:rRNA processing"/>
    <property type="evidence" value="ECO:0007669"/>
    <property type="project" value="UniProtKB-KW"/>
</dbReference>
<accession>A0A9Q1MD16</accession>
<evidence type="ECO:0000256" key="4">
    <source>
        <dbReference type="ARBA" id="ARBA00022741"/>
    </source>
</evidence>
<reference evidence="8" key="1">
    <citation type="journal article" date="2023" name="Proc. Natl. Acad. Sci. U.S.A.">
        <title>Genomic and structural basis for evolution of tropane alkaloid biosynthesis.</title>
        <authorList>
            <person name="Wanga Y.-J."/>
            <person name="Taina T."/>
            <person name="Yua J.-Y."/>
            <person name="Lia J."/>
            <person name="Xua B."/>
            <person name="Chenc J."/>
            <person name="D'Auriad J.C."/>
            <person name="Huanga J.-P."/>
            <person name="Huanga S.-X."/>
        </authorList>
    </citation>
    <scope>NUCLEOTIDE SEQUENCE [LARGE SCALE GENOMIC DNA]</scope>
    <source>
        <strain evidence="8">cv. KIB-2019</strain>
    </source>
</reference>
<comment type="caution">
    <text evidence="7">The sequence shown here is derived from an EMBL/GenBank/DDBJ whole genome shotgun (WGS) entry which is preliminary data.</text>
</comment>
<keyword evidence="2" id="KW-0698">rRNA processing</keyword>
<dbReference type="GO" id="GO:0005737">
    <property type="term" value="C:cytoplasm"/>
    <property type="evidence" value="ECO:0007669"/>
    <property type="project" value="TreeGrafter"/>
</dbReference>
<evidence type="ECO:0000256" key="6">
    <source>
        <dbReference type="ARBA" id="ARBA00022840"/>
    </source>
</evidence>
<dbReference type="PANTHER" id="PTHR12595:SF0">
    <property type="entry name" value="ADENYLATE KINASE ISOENZYME 6"/>
    <property type="match status" value="1"/>
</dbReference>
<evidence type="ECO:0000313" key="8">
    <source>
        <dbReference type="Proteomes" id="UP001152561"/>
    </source>
</evidence>
<evidence type="ECO:0000313" key="7">
    <source>
        <dbReference type="EMBL" id="KAJ8554477.1"/>
    </source>
</evidence>
<sequence length="144" mass="16361">MKPPGNDVVAFESAEKIILQWDSTTSEDALKILPPAAVHTVWITGHRKNDDVLCTSGGDAAPANKKLHDGWDCYIINEQLVCDELEYMTEAGGNIVDHHGCDFFPERWFDRVVVLQTDNTVLYDKLIDIFFYFLRFSSHRSVLT</sequence>
<protein>
    <submittedName>
        <fullName evidence="7">Uncharacterized protein</fullName>
    </submittedName>
</protein>
<keyword evidence="6" id="KW-0067">ATP-binding</keyword>
<dbReference type="Proteomes" id="UP001152561">
    <property type="component" value="Unassembled WGS sequence"/>
</dbReference>
<name>A0A9Q1MD16_9SOLA</name>
<dbReference type="OrthoDB" id="10251185at2759"/>
<dbReference type="EMBL" id="JAJAGQ010000009">
    <property type="protein sequence ID" value="KAJ8554477.1"/>
    <property type="molecule type" value="Genomic_DNA"/>
</dbReference>
<dbReference type="PANTHER" id="PTHR12595">
    <property type="entry name" value="POS9-ACTIVATING FACTOR FAP7-RELATED"/>
    <property type="match status" value="1"/>
</dbReference>
<dbReference type="GO" id="GO:0005634">
    <property type="term" value="C:nucleus"/>
    <property type="evidence" value="ECO:0007669"/>
    <property type="project" value="TreeGrafter"/>
</dbReference>
<keyword evidence="8" id="KW-1185">Reference proteome</keyword>
<keyword evidence="4" id="KW-0547">Nucleotide-binding</keyword>
<organism evidence="7 8">
    <name type="scientific">Anisodus acutangulus</name>
    <dbReference type="NCBI Taxonomy" id="402998"/>
    <lineage>
        <taxon>Eukaryota</taxon>
        <taxon>Viridiplantae</taxon>
        <taxon>Streptophyta</taxon>
        <taxon>Embryophyta</taxon>
        <taxon>Tracheophyta</taxon>
        <taxon>Spermatophyta</taxon>
        <taxon>Magnoliopsida</taxon>
        <taxon>eudicotyledons</taxon>
        <taxon>Gunneridae</taxon>
        <taxon>Pentapetalae</taxon>
        <taxon>asterids</taxon>
        <taxon>lamiids</taxon>
        <taxon>Solanales</taxon>
        <taxon>Solanaceae</taxon>
        <taxon>Solanoideae</taxon>
        <taxon>Hyoscyameae</taxon>
        <taxon>Anisodus</taxon>
    </lineage>
</organism>
<dbReference type="InterPro" id="IPR020618">
    <property type="entry name" value="Adenyl_kinase_AK6"/>
</dbReference>
<dbReference type="GO" id="GO:0016887">
    <property type="term" value="F:ATP hydrolysis activity"/>
    <property type="evidence" value="ECO:0007669"/>
    <property type="project" value="InterPro"/>
</dbReference>
<keyword evidence="1" id="KW-0690">Ribosome biogenesis</keyword>